<dbReference type="CDD" id="cd22343">
    <property type="entry name" value="PDDEXK_lambda_exonuclease-like"/>
    <property type="match status" value="1"/>
</dbReference>
<name>A0A6P2N9C4_9BURK</name>
<dbReference type="PANTHER" id="PTHR46609">
    <property type="entry name" value="EXONUCLEASE, PHAGE-TYPE/RECB, C-TERMINAL DOMAIN-CONTAINING PROTEIN"/>
    <property type="match status" value="1"/>
</dbReference>
<sequence>MNNAIDQRTDAWYAARAGRITASRFRDAIAFTGGEPGDVYKTGPKKGQLKPRQSTGARDKYMREIVFERLAATSTHEVGGRATKWGEEIEPFGREQAELVTGYIIAPGGFFTHPRYEFLGASPDGLISTDGGYESKCPMDEAVHINTLLNGMPDDHVDQVQGGMLVTGRRWWLFASYDPRVPEPYSLYTQIVPRDDAYIDGVLLPGLLQFEAEVSAMIKRLQARAA</sequence>
<evidence type="ECO:0000313" key="2">
    <source>
        <dbReference type="EMBL" id="VWB89000.1"/>
    </source>
</evidence>
<organism evidence="2 3">
    <name type="scientific">Burkholderia aenigmatica</name>
    <dbReference type="NCBI Taxonomy" id="2015348"/>
    <lineage>
        <taxon>Bacteria</taxon>
        <taxon>Pseudomonadati</taxon>
        <taxon>Pseudomonadota</taxon>
        <taxon>Betaproteobacteria</taxon>
        <taxon>Burkholderiales</taxon>
        <taxon>Burkholderiaceae</taxon>
        <taxon>Burkholderia</taxon>
        <taxon>Burkholderia cepacia complex</taxon>
    </lineage>
</organism>
<accession>A0A6P2N9C4</accession>
<dbReference type="InterPro" id="IPR011335">
    <property type="entry name" value="Restrct_endonuc-II-like"/>
</dbReference>
<dbReference type="RefSeq" id="WP_175023840.1">
    <property type="nucleotide sequence ID" value="NZ_CABVQC010000028.1"/>
</dbReference>
<dbReference type="EMBL" id="CABVQC010000028">
    <property type="protein sequence ID" value="VWB89000.1"/>
    <property type="molecule type" value="Genomic_DNA"/>
</dbReference>
<evidence type="ECO:0000259" key="1">
    <source>
        <dbReference type="Pfam" id="PF09588"/>
    </source>
</evidence>
<dbReference type="InterPro" id="IPR051703">
    <property type="entry name" value="NF-kappa-B_Signaling_Reg"/>
</dbReference>
<dbReference type="Gene3D" id="3.90.320.10">
    <property type="match status" value="1"/>
</dbReference>
<dbReference type="InterPro" id="IPR011604">
    <property type="entry name" value="PDDEXK-like_dom_sf"/>
</dbReference>
<dbReference type="SUPFAM" id="SSF52980">
    <property type="entry name" value="Restriction endonuclease-like"/>
    <property type="match status" value="1"/>
</dbReference>
<gene>
    <name evidence="2" type="ORF">BLA13014_04122</name>
</gene>
<feature type="domain" description="YqaJ viral recombinase" evidence="1">
    <location>
        <begin position="12"/>
        <end position="169"/>
    </location>
</feature>
<dbReference type="AlphaFoldDB" id="A0A6P2N9C4"/>
<proteinExistence type="predicted"/>
<dbReference type="Pfam" id="PF09588">
    <property type="entry name" value="YqaJ"/>
    <property type="match status" value="1"/>
</dbReference>
<dbReference type="InterPro" id="IPR019080">
    <property type="entry name" value="YqaJ_viral_recombinase"/>
</dbReference>
<reference evidence="2 3" key="1">
    <citation type="submission" date="2019-09" db="EMBL/GenBank/DDBJ databases">
        <authorList>
            <person name="Depoorter E."/>
        </authorList>
    </citation>
    <scope>NUCLEOTIDE SEQUENCE [LARGE SCALE GENOMIC DNA]</scope>
    <source>
        <strain evidence="2">LMG 13014</strain>
    </source>
</reference>
<evidence type="ECO:0000313" key="3">
    <source>
        <dbReference type="Proteomes" id="UP000494261"/>
    </source>
</evidence>
<dbReference type="Proteomes" id="UP000494261">
    <property type="component" value="Unassembled WGS sequence"/>
</dbReference>
<protein>
    <submittedName>
        <fullName evidence="2">YqaJ-like viral recombinase domain protein</fullName>
    </submittedName>
</protein>
<dbReference type="PANTHER" id="PTHR46609:SF6">
    <property type="entry name" value="EXONUCLEASE, PHAGE-TYPE_RECB, C-TERMINAL DOMAIN-CONTAINING PROTEIN-RELATED"/>
    <property type="match status" value="1"/>
</dbReference>